<sequence length="715" mass="83098">MTYNLPVKLLIYCIAILIFIPCQLYAQTDTVFYGDYGNLTSREDAHFYRIKPVKKRKKYHIKSFYLSGALQMSGYSLSDTEDIFDGEVTWYYKSGNIMQKTSYSNGVKEGKEVLYDKHGNTLAEGVFKNNTPFMGACYKREEKYLLIGHYNHGELVSVEVIDLPGGSQAKICKKKVLKNGQPHYKFKYYDQKGNYLGQGTNTDDNVHDGLLVKYSYNPMNVLTIEKYTHGVVDTTLSFYKGGQMRSLKTATAENTEEEIFFSPDGQAIDTLTLKNGQPYEGGYLEFYKTGQPKERGCYQDSRKEGEVSFWYKNGKPCCKGTYKDGYKREGEFLEEYTKAIYTFKNHRLKETRYYHSNGQLQRLHLDGSMDICYDSTGQEISRMTYKGGRPYEGTWVEYDWGLTSKRAKEEKYKQGKLVWTKYYASNGSLSEENIYESGKKVKKTVYYTSGEKMILTTYSQNRKEHITYYDKEGNILGTLSDDGQTKHGKEYIFTHKGNGRIWEVKDYEKGKTTHVQGYSYSGQLLFEQDYNGMGRSYNQWGRLIAEGTFRNGQPYEGTFYEYDYYNHYIETKASFRQGKYHGQVIHYRFSEATFSNKRTTVQQYKDGKLHGLVKGYHDGIHFYSIPYMNGSREGEAIYYNAYGQELSRAKFQNDQPYEGTVYEYTMYKPYLDKSVQYSKGVKNGKEIHYDWYGNPKKTYTYKSGELVKEIGSTTN</sequence>
<dbReference type="Gene3D" id="2.20.110.10">
    <property type="entry name" value="Histone H3 K4-specific methyltransferase SET7/9 N-terminal domain"/>
    <property type="match status" value="2"/>
</dbReference>
<evidence type="ECO:0000313" key="2">
    <source>
        <dbReference type="Proteomes" id="UP000798808"/>
    </source>
</evidence>
<accession>A0ABW9RHT9</accession>
<dbReference type="SUPFAM" id="SSF82185">
    <property type="entry name" value="Histone H3 K4-specific methyltransferase SET7/9 N-terminal domain"/>
    <property type="match status" value="2"/>
</dbReference>
<gene>
    <name evidence="1" type="ORF">E1163_01545</name>
</gene>
<evidence type="ECO:0000313" key="1">
    <source>
        <dbReference type="EMBL" id="MTI23627.1"/>
    </source>
</evidence>
<dbReference type="Gene3D" id="3.90.930.1">
    <property type="match status" value="1"/>
</dbReference>
<reference evidence="1 2" key="1">
    <citation type="submission" date="2019-02" db="EMBL/GenBank/DDBJ databases">
        <authorList>
            <person name="Goldberg S.R."/>
            <person name="Haltli B.A."/>
            <person name="Correa H."/>
            <person name="Russell K.G."/>
        </authorList>
    </citation>
    <scope>NUCLEOTIDE SEQUENCE [LARGE SCALE GENOMIC DNA]</scope>
    <source>
        <strain evidence="1 2">JCM 16186</strain>
    </source>
</reference>
<proteinExistence type="predicted"/>
<protein>
    <recommendedName>
        <fullName evidence="3">Toxin-antitoxin system YwqK family antitoxin</fullName>
    </recommendedName>
</protein>
<evidence type="ECO:0008006" key="3">
    <source>
        <dbReference type="Google" id="ProtNLM"/>
    </source>
</evidence>
<name>A0ABW9RHT9_9BACT</name>
<dbReference type="RefSeq" id="WP_155168768.1">
    <property type="nucleotide sequence ID" value="NZ_BAAAFL010000043.1"/>
</dbReference>
<dbReference type="Proteomes" id="UP000798808">
    <property type="component" value="Unassembled WGS sequence"/>
</dbReference>
<organism evidence="1 2">
    <name type="scientific">Fulvivirga kasyanovii</name>
    <dbReference type="NCBI Taxonomy" id="396812"/>
    <lineage>
        <taxon>Bacteria</taxon>
        <taxon>Pseudomonadati</taxon>
        <taxon>Bacteroidota</taxon>
        <taxon>Cytophagia</taxon>
        <taxon>Cytophagales</taxon>
        <taxon>Fulvivirgaceae</taxon>
        <taxon>Fulvivirga</taxon>
    </lineage>
</organism>
<comment type="caution">
    <text evidence="1">The sequence shown here is derived from an EMBL/GenBank/DDBJ whole genome shotgun (WGS) entry which is preliminary data.</text>
</comment>
<dbReference type="EMBL" id="SMLW01000257">
    <property type="protein sequence ID" value="MTI23627.1"/>
    <property type="molecule type" value="Genomic_DNA"/>
</dbReference>
<keyword evidence="2" id="KW-1185">Reference proteome</keyword>